<protein>
    <recommendedName>
        <fullName evidence="3">glucose-6-phosphate 1-epimerase</fullName>
        <ecNumber evidence="3">5.1.3.15</ecNumber>
    </recommendedName>
</protein>
<dbReference type="RefSeq" id="WP_048693354.1">
    <property type="nucleotide sequence ID" value="NZ_HG764815.1"/>
</dbReference>
<comment type="similarity">
    <text evidence="2">Belongs to the glucose-6-phosphate 1-epimerase family.</text>
</comment>
<keyword evidence="4" id="KW-0413">Isomerase</keyword>
<evidence type="ECO:0000256" key="4">
    <source>
        <dbReference type="ARBA" id="ARBA00023235"/>
    </source>
</evidence>
<dbReference type="InterPro" id="IPR008183">
    <property type="entry name" value="Aldose_1/G6P_1-epimerase"/>
</dbReference>
<dbReference type="InterPro" id="IPR011013">
    <property type="entry name" value="Gal_mutarotase_sf_dom"/>
</dbReference>
<dbReference type="Pfam" id="PF01263">
    <property type="entry name" value="Aldose_epim"/>
    <property type="match status" value="1"/>
</dbReference>
<dbReference type="Gene3D" id="2.70.98.10">
    <property type="match status" value="1"/>
</dbReference>
<dbReference type="Proteomes" id="UP000035763">
    <property type="component" value="Unassembled WGS sequence"/>
</dbReference>
<organism evidence="6 7">
    <name type="scientific">Nostocoides australiense Ben110</name>
    <dbReference type="NCBI Taxonomy" id="1193182"/>
    <lineage>
        <taxon>Bacteria</taxon>
        <taxon>Bacillati</taxon>
        <taxon>Actinomycetota</taxon>
        <taxon>Actinomycetes</taxon>
        <taxon>Micrococcales</taxon>
        <taxon>Intrasporangiaceae</taxon>
        <taxon>Nostocoides</taxon>
    </lineage>
</organism>
<dbReference type="STRING" id="1193182.BN11_70018"/>
<dbReference type="PANTHER" id="PTHR11122">
    <property type="entry name" value="APOSPORY-ASSOCIATED PROTEIN C-RELATED"/>
    <property type="match status" value="1"/>
</dbReference>
<dbReference type="GO" id="GO:0047938">
    <property type="term" value="F:glucose-6-phosphate 1-epimerase activity"/>
    <property type="evidence" value="ECO:0007669"/>
    <property type="project" value="UniProtKB-EC"/>
</dbReference>
<comment type="caution">
    <text evidence="6">The sequence shown here is derived from an EMBL/GenBank/DDBJ whole genome shotgun (WGS) entry which is preliminary data.</text>
</comment>
<dbReference type="InterPro" id="IPR025532">
    <property type="entry name" value="G6P_1-epimerase"/>
</dbReference>
<feature type="region of interest" description="Disordered" evidence="5">
    <location>
        <begin position="238"/>
        <end position="258"/>
    </location>
</feature>
<sequence length="319" mass="34428">MSDAEEFQLPEWAQLIDQGGPRERYVAATPMGEFTVHTHGGQVTSWVGHGRERLWTSETAEYAVGKAIRGGIPVIFPWFANGPGGERKPSHGLARLATWELAGWGTTDEPDDTMDLQFDLGEQDLDPSLRNTGDWPSGVRAHVQVEIGADALIIRLTLVNYTDEPVSCEAALHTYLAVADVEDAVIEGLDGVRFYDKVARREDVTDQPVPFGDEVDRIYETKEPVVLCDGTHSLRVGGQLGSSDAGPRPAQTVVWNPGRDKGPGIADISDWRGFVCIEAAAIGVDALVIPPAGSGGGDVPFGFSTLTQTLTLLPTEQLR</sequence>
<evidence type="ECO:0000313" key="6">
    <source>
        <dbReference type="EMBL" id="CCH75440.1"/>
    </source>
</evidence>
<dbReference type="EMBL" id="CAJA01000496">
    <property type="protein sequence ID" value="CCH75440.1"/>
    <property type="molecule type" value="Genomic_DNA"/>
</dbReference>
<evidence type="ECO:0000256" key="5">
    <source>
        <dbReference type="SAM" id="MobiDB-lite"/>
    </source>
</evidence>
<name>W6K2U3_9MICO</name>
<dbReference type="EC" id="5.1.3.15" evidence="3"/>
<accession>W6K2U3</accession>
<dbReference type="GO" id="GO:0005975">
    <property type="term" value="P:carbohydrate metabolic process"/>
    <property type="evidence" value="ECO:0007669"/>
    <property type="project" value="InterPro"/>
</dbReference>
<dbReference type="SUPFAM" id="SSF74650">
    <property type="entry name" value="Galactose mutarotase-like"/>
    <property type="match status" value="1"/>
</dbReference>
<dbReference type="AlphaFoldDB" id="W6K2U3"/>
<keyword evidence="7" id="KW-1185">Reference proteome</keyword>
<evidence type="ECO:0000256" key="2">
    <source>
        <dbReference type="ARBA" id="ARBA00005866"/>
    </source>
</evidence>
<dbReference type="InterPro" id="IPR014718">
    <property type="entry name" value="GH-type_carb-bd"/>
</dbReference>
<reference evidence="6 7" key="1">
    <citation type="journal article" date="2013" name="ISME J.">
        <title>A metabolic model for members of the genus Tetrasphaera involved in enhanced biological phosphorus removal.</title>
        <authorList>
            <person name="Kristiansen R."/>
            <person name="Nguyen H.T.T."/>
            <person name="Saunders A.M."/>
            <person name="Nielsen J.L."/>
            <person name="Wimmer R."/>
            <person name="Le V.Q."/>
            <person name="McIlroy S.J."/>
            <person name="Petrovski S."/>
            <person name="Seviour R.J."/>
            <person name="Calteau A."/>
            <person name="Nielsen K.L."/>
            <person name="Nielsen P.H."/>
        </authorList>
    </citation>
    <scope>NUCLEOTIDE SEQUENCE [LARGE SCALE GENOMIC DNA]</scope>
    <source>
        <strain evidence="6 7">Ben110</strain>
    </source>
</reference>
<gene>
    <name evidence="6" type="ORF">BN11_70018</name>
</gene>
<proteinExistence type="inferred from homology"/>
<evidence type="ECO:0000313" key="7">
    <source>
        <dbReference type="Proteomes" id="UP000035763"/>
    </source>
</evidence>
<dbReference type="CDD" id="cd09020">
    <property type="entry name" value="D-hex-6-P-epi_like"/>
    <property type="match status" value="1"/>
</dbReference>
<dbReference type="GO" id="GO:0030246">
    <property type="term" value="F:carbohydrate binding"/>
    <property type="evidence" value="ECO:0007669"/>
    <property type="project" value="InterPro"/>
</dbReference>
<comment type="catalytic activity">
    <reaction evidence="1">
        <text>alpha-D-glucose 6-phosphate = beta-D-glucose 6-phosphate</text>
        <dbReference type="Rhea" id="RHEA:16249"/>
        <dbReference type="ChEBI" id="CHEBI:58225"/>
        <dbReference type="ChEBI" id="CHEBI:58247"/>
        <dbReference type="EC" id="5.1.3.15"/>
    </reaction>
</comment>
<evidence type="ECO:0000256" key="1">
    <source>
        <dbReference type="ARBA" id="ARBA00001096"/>
    </source>
</evidence>
<evidence type="ECO:0000256" key="3">
    <source>
        <dbReference type="ARBA" id="ARBA00012083"/>
    </source>
</evidence>
<dbReference type="PANTHER" id="PTHR11122:SF13">
    <property type="entry name" value="GLUCOSE-6-PHOSPHATE 1-EPIMERASE"/>
    <property type="match status" value="1"/>
</dbReference>